<dbReference type="Proteomes" id="UP000750334">
    <property type="component" value="Unassembled WGS sequence"/>
</dbReference>
<dbReference type="AlphaFoldDB" id="A0A9P6VV97"/>
<feature type="coiled-coil region" evidence="1">
    <location>
        <begin position="52"/>
        <end position="79"/>
    </location>
</feature>
<reference evidence="2 3" key="1">
    <citation type="submission" date="2020-11" db="EMBL/GenBank/DDBJ databases">
        <title>Kefir isolates.</title>
        <authorList>
            <person name="Marcisauskas S."/>
            <person name="Kim Y."/>
            <person name="Blasche S."/>
        </authorList>
    </citation>
    <scope>NUCLEOTIDE SEQUENCE [LARGE SCALE GENOMIC DNA]</scope>
    <source>
        <strain evidence="2 3">OG2</strain>
    </source>
</reference>
<evidence type="ECO:0000256" key="1">
    <source>
        <dbReference type="SAM" id="Coils"/>
    </source>
</evidence>
<keyword evidence="1" id="KW-0175">Coiled coil</keyword>
<sequence>MVSYYSQVHYITVDLDLPNSENFPLTIFNDTTTQIRNLPENTHENVSKILFYTHSQNELTDATNELSSLLDQLISYRETPSTISVAKESVPVTMARLMRSRERAKRVYRNALGYTFEDELEWNHLEKLFNNLQEELFKTDEFLSLHPGRGIYH</sequence>
<organism evidence="2 3">
    <name type="scientific">Maudiozyma exigua</name>
    <name type="common">Yeast</name>
    <name type="synonym">Kazachstania exigua</name>
    <dbReference type="NCBI Taxonomy" id="34358"/>
    <lineage>
        <taxon>Eukaryota</taxon>
        <taxon>Fungi</taxon>
        <taxon>Dikarya</taxon>
        <taxon>Ascomycota</taxon>
        <taxon>Saccharomycotina</taxon>
        <taxon>Saccharomycetes</taxon>
        <taxon>Saccharomycetales</taxon>
        <taxon>Saccharomycetaceae</taxon>
        <taxon>Maudiozyma</taxon>
    </lineage>
</organism>
<evidence type="ECO:0000313" key="2">
    <source>
        <dbReference type="EMBL" id="KAG0654740.1"/>
    </source>
</evidence>
<dbReference type="EMBL" id="PUHR01000325">
    <property type="protein sequence ID" value="KAG0654740.1"/>
    <property type="molecule type" value="Genomic_DNA"/>
</dbReference>
<comment type="caution">
    <text evidence="2">The sequence shown here is derived from an EMBL/GenBank/DDBJ whole genome shotgun (WGS) entry which is preliminary data.</text>
</comment>
<proteinExistence type="predicted"/>
<gene>
    <name evidence="2" type="ORF">C6P45_003286</name>
</gene>
<protein>
    <submittedName>
        <fullName evidence="2">Uncharacterized protein</fullName>
    </submittedName>
</protein>
<keyword evidence="3" id="KW-1185">Reference proteome</keyword>
<dbReference type="OrthoDB" id="4070070at2759"/>
<evidence type="ECO:0000313" key="3">
    <source>
        <dbReference type="Proteomes" id="UP000750334"/>
    </source>
</evidence>
<name>A0A9P6VV97_MAUEX</name>
<accession>A0A9P6VV97</accession>